<dbReference type="InterPro" id="IPR001019">
    <property type="entry name" value="Gprotein_alpha_su"/>
</dbReference>
<dbReference type="GO" id="GO:0005834">
    <property type="term" value="C:heterotrimeric G-protein complex"/>
    <property type="evidence" value="ECO:0007669"/>
    <property type="project" value="TreeGrafter"/>
</dbReference>
<dbReference type="PANTHER" id="PTHR10218">
    <property type="entry name" value="GTP-BINDING PROTEIN ALPHA SUBUNIT"/>
    <property type="match status" value="1"/>
</dbReference>
<dbReference type="CDD" id="cd00066">
    <property type="entry name" value="G-alpha"/>
    <property type="match status" value="1"/>
</dbReference>
<feature type="binding site" evidence="6">
    <location>
        <begin position="41"/>
        <end position="46"/>
    </location>
    <ligand>
        <name>GTP</name>
        <dbReference type="ChEBI" id="CHEBI:37565"/>
    </ligand>
</feature>
<dbReference type="GO" id="GO:0007188">
    <property type="term" value="P:adenylate cyclase-modulating G protein-coupled receptor signaling pathway"/>
    <property type="evidence" value="ECO:0007669"/>
    <property type="project" value="TreeGrafter"/>
</dbReference>
<accession>A0A6A5BG03</accession>
<dbReference type="GO" id="GO:0001664">
    <property type="term" value="F:G protein-coupled receptor binding"/>
    <property type="evidence" value="ECO:0007669"/>
    <property type="project" value="TreeGrafter"/>
</dbReference>
<keyword evidence="9" id="KW-1185">Reference proteome</keyword>
<comment type="caution">
    <text evidence="8">The sequence shown here is derived from an EMBL/GenBank/DDBJ whole genome shotgun (WGS) entry which is preliminary data.</text>
</comment>
<dbReference type="OrthoDB" id="5817230at2759"/>
<reference evidence="8 9" key="1">
    <citation type="journal article" date="2019" name="Sci. Rep.">
        <title>Nanopore sequencing improves the draft genome of the human pathogenic amoeba Naegleria fowleri.</title>
        <authorList>
            <person name="Liechti N."/>
            <person name="Schurch N."/>
            <person name="Bruggmann R."/>
            <person name="Wittwer M."/>
        </authorList>
    </citation>
    <scope>NUCLEOTIDE SEQUENCE [LARGE SCALE GENOMIC DNA]</scope>
    <source>
        <strain evidence="8 9">ATCC 30894</strain>
    </source>
</reference>
<dbReference type="GO" id="GO:0046872">
    <property type="term" value="F:metal ion binding"/>
    <property type="evidence" value="ECO:0007669"/>
    <property type="project" value="UniProtKB-KW"/>
</dbReference>
<evidence type="ECO:0000313" key="8">
    <source>
        <dbReference type="EMBL" id="KAF0973411.1"/>
    </source>
</evidence>
<dbReference type="FunFam" id="1.10.400.10:FF:000007">
    <property type="entry name" value="Guanine nucleotide-binding protein subunit alpha"/>
    <property type="match status" value="1"/>
</dbReference>
<dbReference type="PROSITE" id="PS51882">
    <property type="entry name" value="G_ALPHA"/>
    <property type="match status" value="1"/>
</dbReference>
<evidence type="ECO:0000256" key="3">
    <source>
        <dbReference type="ARBA" id="ARBA00022842"/>
    </source>
</evidence>
<dbReference type="SMR" id="A0A6A5BG03"/>
<dbReference type="InterPro" id="IPR027417">
    <property type="entry name" value="P-loop_NTPase"/>
</dbReference>
<evidence type="ECO:0000256" key="7">
    <source>
        <dbReference type="PIRSR" id="PIRSR601019-2"/>
    </source>
</evidence>
<feature type="binding site" evidence="6">
    <location>
        <begin position="270"/>
        <end position="273"/>
    </location>
    <ligand>
        <name>GTP</name>
        <dbReference type="ChEBI" id="CHEBI:37565"/>
    </ligand>
</feature>
<dbReference type="Proteomes" id="UP000444721">
    <property type="component" value="Unassembled WGS sequence"/>
</dbReference>
<feature type="binding site" evidence="6">
    <location>
        <begin position="151"/>
        <end position="152"/>
    </location>
    <ligand>
        <name>GTP</name>
        <dbReference type="ChEBI" id="CHEBI:37565"/>
    </ligand>
</feature>
<evidence type="ECO:0000256" key="1">
    <source>
        <dbReference type="ARBA" id="ARBA00022723"/>
    </source>
</evidence>
<protein>
    <submittedName>
        <fullName evidence="8">Uncharacterized protein</fullName>
    </submittedName>
</protein>
<dbReference type="GeneID" id="68115333"/>
<evidence type="ECO:0000256" key="5">
    <source>
        <dbReference type="ARBA" id="ARBA00023224"/>
    </source>
</evidence>
<name>A0A6A5BG03_NAEFO</name>
<evidence type="ECO:0000313" key="9">
    <source>
        <dbReference type="Proteomes" id="UP000444721"/>
    </source>
</evidence>
<feature type="binding site" evidence="7">
    <location>
        <position position="45"/>
    </location>
    <ligand>
        <name>Mg(2+)</name>
        <dbReference type="ChEBI" id="CHEBI:18420"/>
    </ligand>
</feature>
<feature type="binding site" evidence="6">
    <location>
        <begin position="176"/>
        <end position="182"/>
    </location>
    <ligand>
        <name>GTP</name>
        <dbReference type="ChEBI" id="CHEBI:37565"/>
    </ligand>
</feature>
<dbReference type="SUPFAM" id="SSF52540">
    <property type="entry name" value="P-loop containing nucleoside triphosphate hydrolases"/>
    <property type="match status" value="1"/>
</dbReference>
<dbReference type="VEuPathDB" id="AmoebaDB:NF0055440"/>
<dbReference type="FunFam" id="3.40.50.300:FF:000181">
    <property type="entry name" value="Guanine nucleotide-binding protein subunit alpha"/>
    <property type="match status" value="1"/>
</dbReference>
<dbReference type="VEuPathDB" id="AmoebaDB:FDP41_008115"/>
<dbReference type="GO" id="GO:0005525">
    <property type="term" value="F:GTP binding"/>
    <property type="evidence" value="ECO:0007669"/>
    <property type="project" value="UniProtKB-KW"/>
</dbReference>
<evidence type="ECO:0000256" key="6">
    <source>
        <dbReference type="PIRSR" id="PIRSR601019-1"/>
    </source>
</evidence>
<dbReference type="GO" id="GO:0003924">
    <property type="term" value="F:GTPase activity"/>
    <property type="evidence" value="ECO:0007669"/>
    <property type="project" value="InterPro"/>
</dbReference>
<keyword evidence="5" id="KW-0807">Transducer</keyword>
<dbReference type="InterPro" id="IPR011025">
    <property type="entry name" value="GproteinA_insert"/>
</dbReference>
<keyword evidence="1 7" id="KW-0479">Metal-binding</keyword>
<keyword evidence="4 6" id="KW-0342">GTP-binding</keyword>
<dbReference type="GO" id="GO:0032502">
    <property type="term" value="P:developmental process"/>
    <property type="evidence" value="ECO:0007669"/>
    <property type="project" value="UniProtKB-ARBA"/>
</dbReference>
<evidence type="ECO:0000256" key="2">
    <source>
        <dbReference type="ARBA" id="ARBA00022741"/>
    </source>
</evidence>
<sequence>MGQACLGGDAGKQMDQRVTDLLESDRLKDSEIKLLLLGAGESGKSTLFKQIRIIHDGGYNDHELLGFVDTIHSNVLQSMQALIQASHDLNIPIENPENRQKAAKILELQNDSLLNINKVYNEAFANDLKDLWEDAGIQGVYKRRNEFQLLDSTEYFYTHLKRISQKDYIPNQQDVLHCRIKTTGVVQLRFEIDGLKMLLIDVGGQRNERKKWIHCFDDVTAIIFVASLSEFDQKCYEDDSTNRLDESILLFDEIVNSHFFEKTPVILFLNKSDLFAKKLQERVFKEVFPDFEGDDTNLRQCADYIKEKFLQRIEDKDEKKIDVRITCATDTEAIKTVFDNVKEAIVKNTVIGRSD</sequence>
<organism evidence="8 9">
    <name type="scientific">Naegleria fowleri</name>
    <name type="common">Brain eating amoeba</name>
    <dbReference type="NCBI Taxonomy" id="5763"/>
    <lineage>
        <taxon>Eukaryota</taxon>
        <taxon>Discoba</taxon>
        <taxon>Heterolobosea</taxon>
        <taxon>Tetramitia</taxon>
        <taxon>Eutetramitia</taxon>
        <taxon>Vahlkampfiidae</taxon>
        <taxon>Naegleria</taxon>
    </lineage>
</organism>
<dbReference type="SMART" id="SM00275">
    <property type="entry name" value="G_alpha"/>
    <property type="match status" value="1"/>
</dbReference>
<dbReference type="PANTHER" id="PTHR10218:SF302">
    <property type="entry name" value="GUANINE NUCLEOTIDE-BINDING PROTEIN ALPHA-5 SUBUNIT"/>
    <property type="match status" value="1"/>
</dbReference>
<feature type="binding site" evidence="6">
    <location>
        <position position="328"/>
    </location>
    <ligand>
        <name>GTP</name>
        <dbReference type="ChEBI" id="CHEBI:37565"/>
    </ligand>
</feature>
<evidence type="ECO:0000256" key="4">
    <source>
        <dbReference type="ARBA" id="ARBA00023134"/>
    </source>
</evidence>
<dbReference type="SUPFAM" id="SSF47895">
    <property type="entry name" value="Transducin (alpha subunit), insertion domain"/>
    <property type="match status" value="1"/>
</dbReference>
<feature type="binding site" evidence="7">
    <location>
        <position position="182"/>
    </location>
    <ligand>
        <name>Mg(2+)</name>
        <dbReference type="ChEBI" id="CHEBI:18420"/>
    </ligand>
</feature>
<dbReference type="Gene3D" id="3.40.50.300">
    <property type="entry name" value="P-loop containing nucleotide triphosphate hydrolases"/>
    <property type="match status" value="1"/>
</dbReference>
<keyword evidence="3 7" id="KW-0460">Magnesium</keyword>
<dbReference type="EMBL" id="VFQX01000060">
    <property type="protein sequence ID" value="KAF0973411.1"/>
    <property type="molecule type" value="Genomic_DNA"/>
</dbReference>
<dbReference type="OMA" id="LRIHYVC"/>
<dbReference type="PRINTS" id="PR00318">
    <property type="entry name" value="GPROTEINA"/>
</dbReference>
<feature type="binding site" evidence="6">
    <location>
        <begin position="201"/>
        <end position="205"/>
    </location>
    <ligand>
        <name>GTP</name>
        <dbReference type="ChEBI" id="CHEBI:37565"/>
    </ligand>
</feature>
<proteinExistence type="predicted"/>
<dbReference type="RefSeq" id="XP_044558124.1">
    <property type="nucleotide sequence ID" value="XM_044711934.1"/>
</dbReference>
<dbReference type="VEuPathDB" id="AmoebaDB:NfTy_092050"/>
<dbReference type="GO" id="GO:0031683">
    <property type="term" value="F:G-protein beta/gamma-subunit complex binding"/>
    <property type="evidence" value="ECO:0007669"/>
    <property type="project" value="InterPro"/>
</dbReference>
<keyword evidence="2 6" id="KW-0547">Nucleotide-binding</keyword>
<gene>
    <name evidence="8" type="ORF">FDP41_008115</name>
</gene>
<dbReference type="GO" id="GO:0005737">
    <property type="term" value="C:cytoplasm"/>
    <property type="evidence" value="ECO:0007669"/>
    <property type="project" value="TreeGrafter"/>
</dbReference>
<dbReference type="Pfam" id="PF00503">
    <property type="entry name" value="G-alpha"/>
    <property type="match status" value="1"/>
</dbReference>
<dbReference type="Gene3D" id="1.10.400.10">
    <property type="entry name" value="GI Alpha 1, domain 2-like"/>
    <property type="match status" value="1"/>
</dbReference>
<dbReference type="AlphaFoldDB" id="A0A6A5BG03"/>